<dbReference type="PROSITE" id="PS50835">
    <property type="entry name" value="IG_LIKE"/>
    <property type="match status" value="5"/>
</dbReference>
<dbReference type="InterPro" id="IPR003598">
    <property type="entry name" value="Ig_sub2"/>
</dbReference>
<feature type="domain" description="Ig-like" evidence="8">
    <location>
        <begin position="184"/>
        <end position="284"/>
    </location>
</feature>
<dbReference type="CDD" id="cd00096">
    <property type="entry name" value="Ig"/>
    <property type="match status" value="2"/>
</dbReference>
<feature type="region of interest" description="Disordered" evidence="6">
    <location>
        <begin position="901"/>
        <end position="923"/>
    </location>
</feature>
<keyword evidence="3 7" id="KW-1133">Transmembrane helix</keyword>
<feature type="transmembrane region" description="Helical" evidence="7">
    <location>
        <begin position="683"/>
        <end position="709"/>
    </location>
</feature>
<dbReference type="PANTHER" id="PTHR23278">
    <property type="entry name" value="SIDESTEP PROTEIN"/>
    <property type="match status" value="1"/>
</dbReference>
<dbReference type="AlphaFoldDB" id="A0A0M8ZVF6"/>
<protein>
    <submittedName>
        <fullName evidence="9">Protein turtle like protein A</fullName>
    </submittedName>
</protein>
<evidence type="ECO:0000256" key="7">
    <source>
        <dbReference type="SAM" id="Phobius"/>
    </source>
</evidence>
<evidence type="ECO:0000259" key="8">
    <source>
        <dbReference type="PROSITE" id="PS50835"/>
    </source>
</evidence>
<dbReference type="SMART" id="SM00409">
    <property type="entry name" value="IG"/>
    <property type="match status" value="4"/>
</dbReference>
<dbReference type="InterPro" id="IPR013106">
    <property type="entry name" value="Ig_V-set"/>
</dbReference>
<dbReference type="InterPro" id="IPR003599">
    <property type="entry name" value="Ig_sub"/>
</dbReference>
<evidence type="ECO:0000256" key="4">
    <source>
        <dbReference type="ARBA" id="ARBA00023136"/>
    </source>
</evidence>
<dbReference type="Gene3D" id="2.60.40.10">
    <property type="entry name" value="Immunoglobulins"/>
    <property type="match status" value="5"/>
</dbReference>
<evidence type="ECO:0000256" key="6">
    <source>
        <dbReference type="SAM" id="MobiDB-lite"/>
    </source>
</evidence>
<dbReference type="InterPro" id="IPR013783">
    <property type="entry name" value="Ig-like_fold"/>
</dbReference>
<evidence type="ECO:0000256" key="2">
    <source>
        <dbReference type="ARBA" id="ARBA00022692"/>
    </source>
</evidence>
<evidence type="ECO:0000313" key="10">
    <source>
        <dbReference type="Proteomes" id="UP000053105"/>
    </source>
</evidence>
<reference evidence="9 10" key="1">
    <citation type="submission" date="2015-07" db="EMBL/GenBank/DDBJ databases">
        <title>The genome of Melipona quadrifasciata.</title>
        <authorList>
            <person name="Pan H."/>
            <person name="Kapheim K."/>
        </authorList>
    </citation>
    <scope>NUCLEOTIDE SEQUENCE [LARGE SCALE GENOMIC DNA]</scope>
    <source>
        <strain evidence="9">0111107301</strain>
        <tissue evidence="9">Whole body</tissue>
    </source>
</reference>
<proteinExistence type="predicted"/>
<dbReference type="SMART" id="SM00408">
    <property type="entry name" value="IGc2"/>
    <property type="match status" value="4"/>
</dbReference>
<feature type="domain" description="Ig-like" evidence="8">
    <location>
        <begin position="92"/>
        <end position="178"/>
    </location>
</feature>
<dbReference type="InterPro" id="IPR013162">
    <property type="entry name" value="CD80_C2-set"/>
</dbReference>
<dbReference type="InterPro" id="IPR007110">
    <property type="entry name" value="Ig-like_dom"/>
</dbReference>
<dbReference type="STRING" id="166423.A0A0M8ZVF6"/>
<dbReference type="Pfam" id="PF08205">
    <property type="entry name" value="C2-set_2"/>
    <property type="match status" value="1"/>
</dbReference>
<dbReference type="GO" id="GO:0016020">
    <property type="term" value="C:membrane"/>
    <property type="evidence" value="ECO:0007669"/>
    <property type="project" value="UniProtKB-SubCell"/>
</dbReference>
<evidence type="ECO:0000313" key="9">
    <source>
        <dbReference type="EMBL" id="KOX70423.1"/>
    </source>
</evidence>
<feature type="domain" description="Ig-like" evidence="8">
    <location>
        <begin position="291"/>
        <end position="370"/>
    </location>
</feature>
<dbReference type="SUPFAM" id="SSF48726">
    <property type="entry name" value="Immunoglobulin"/>
    <property type="match status" value="5"/>
</dbReference>
<accession>A0A0M8ZVF6</accession>
<keyword evidence="4 7" id="KW-0472">Membrane</keyword>
<comment type="subcellular location">
    <subcellularLocation>
        <location evidence="1">Membrane</location>
        <topology evidence="1">Single-pass membrane protein</topology>
    </subcellularLocation>
</comment>
<evidence type="ECO:0000256" key="1">
    <source>
        <dbReference type="ARBA" id="ARBA00004167"/>
    </source>
</evidence>
<dbReference type="EMBL" id="KQ435863">
    <property type="protein sequence ID" value="KOX70423.1"/>
    <property type="molecule type" value="Genomic_DNA"/>
</dbReference>
<name>A0A0M8ZVF6_9HYME</name>
<feature type="compositionally biased region" description="Basic and acidic residues" evidence="6">
    <location>
        <begin position="901"/>
        <end position="912"/>
    </location>
</feature>
<dbReference type="InterPro" id="IPR036179">
    <property type="entry name" value="Ig-like_dom_sf"/>
</dbReference>
<dbReference type="Proteomes" id="UP000053105">
    <property type="component" value="Unassembled WGS sequence"/>
</dbReference>
<feature type="domain" description="Ig-like" evidence="8">
    <location>
        <begin position="485"/>
        <end position="550"/>
    </location>
</feature>
<dbReference type="Pfam" id="PF07686">
    <property type="entry name" value="V-set"/>
    <property type="match status" value="1"/>
</dbReference>
<keyword evidence="2 7" id="KW-0812">Transmembrane</keyword>
<feature type="domain" description="Ig-like" evidence="8">
    <location>
        <begin position="390"/>
        <end position="482"/>
    </location>
</feature>
<dbReference type="PANTHER" id="PTHR23278:SF26">
    <property type="entry name" value="SIDESTEP III, ISOFORM O"/>
    <property type="match status" value="1"/>
</dbReference>
<evidence type="ECO:0000256" key="3">
    <source>
        <dbReference type="ARBA" id="ARBA00022989"/>
    </source>
</evidence>
<evidence type="ECO:0000256" key="5">
    <source>
        <dbReference type="ARBA" id="ARBA00023157"/>
    </source>
</evidence>
<sequence>MTKAKPTDCIDGEPRDDRLARGDIMQKPDLNVPNSPLKPFPIGMAIGALADIAIKLIISGYILAVVVCVNATGNWDKDDDLVATFEVSAVLGRTARLPCDIEPSTREDRVYMVLWFRDDAVKPIYSFDVRGRAFSKALNWSDSTVVGPRAYFVTMTKPATLSLEAVQLDDEGIYRCRVDFKNSPTKNFQLLIYDSSGVEVGNTAGPFQVGVEFGLSCEVRGGKPTPVVSWLINEKEVDSKEEIGKNLVVSKLTVPQLRREHRNTTYKCRAWSTNLIPPLEKTILLDVYLKPLSVKILSKPTVLETEKDYSITCETTGSHPRARITWLEGNSVYHNGKVIDGGNASVVLSTLRFSPVPDDHAKILKCRGENPELPDAYLEDFFQLNVVFPPKVQLHLGSTLNAEKIKEGDDVYFECKVRANPEHHKITWRHNDAVLTQNYSAGIIMSTQSLVLQKIGRDNAGNYTCLASNDRVAPVCKAKEVSIIGASLEESVKVRCEVDADPNEVEFVWEFNNSGENFEVAPAKFDGNNGTMSELVYTPVSERDYGALTCWGRNVIGKQEAPCIYQIIPAVKPNPLNNCTIKASLNQSSEILEVECVPGYDGGLRQEFRLEAYEVLTGNLRVNASSVSADVPIFRIAVADLLPATHFYLVTYAVNAKGRSEVSLLEDIMLRDSEKHTDTGVSMIPLILLLIGCLMAFGITVLSVLLMMYRRRGTTSPVHIEPYMKQPIITPPDSRNNSMLDVTHGDHTYFVEYTLKQVTDYALNNQPDIIQSPQDQEKIKREPQLFLPVRPDTLFAPYDIHKQGLQSNRCSLNPFSTKSWEPISFKADRNLMKEIIIANSIPGPESCIGSNATSRYFRLIQAHRHQGLLCQPPSDKETTKCPDSNFCSKYIKKRKLKKKESSRMKINVKEEMDNPDYPWRRRK</sequence>
<keyword evidence="10" id="KW-1185">Reference proteome</keyword>
<dbReference type="Pfam" id="PF13927">
    <property type="entry name" value="Ig_3"/>
    <property type="match status" value="1"/>
</dbReference>
<gene>
    <name evidence="9" type="ORF">WN51_04826</name>
</gene>
<dbReference type="OrthoDB" id="10055806at2759"/>
<keyword evidence="5" id="KW-1015">Disulfide bond</keyword>
<organism evidence="9 10">
    <name type="scientific">Melipona quadrifasciata</name>
    <dbReference type="NCBI Taxonomy" id="166423"/>
    <lineage>
        <taxon>Eukaryota</taxon>
        <taxon>Metazoa</taxon>
        <taxon>Ecdysozoa</taxon>
        <taxon>Arthropoda</taxon>
        <taxon>Hexapoda</taxon>
        <taxon>Insecta</taxon>
        <taxon>Pterygota</taxon>
        <taxon>Neoptera</taxon>
        <taxon>Endopterygota</taxon>
        <taxon>Hymenoptera</taxon>
        <taxon>Apocrita</taxon>
        <taxon>Aculeata</taxon>
        <taxon>Apoidea</taxon>
        <taxon>Anthophila</taxon>
        <taxon>Apidae</taxon>
        <taxon>Melipona</taxon>
    </lineage>
</organism>